<dbReference type="EMBL" id="PDBW01000001">
    <property type="protein sequence ID" value="PFH01290.1"/>
    <property type="molecule type" value="Genomic_DNA"/>
</dbReference>
<dbReference type="RefSeq" id="WP_003516457.1">
    <property type="nucleotide sequence ID" value="NZ_CP013828.1"/>
</dbReference>
<evidence type="ECO:0000259" key="9">
    <source>
        <dbReference type="PROSITE" id="PS52035"/>
    </source>
</evidence>
<dbReference type="Gene3D" id="3.10.350.10">
    <property type="entry name" value="LysM domain"/>
    <property type="match status" value="1"/>
</dbReference>
<comment type="cofactor">
    <cofactor evidence="1">
        <name>Zn(2+)</name>
        <dbReference type="ChEBI" id="CHEBI:29105"/>
    </cofactor>
</comment>
<dbReference type="InterPro" id="IPR034274">
    <property type="entry name" value="ENP1_M14_CPD"/>
</dbReference>
<dbReference type="Pfam" id="PF01471">
    <property type="entry name" value="PG_binding_1"/>
    <property type="match status" value="1"/>
</dbReference>
<dbReference type="SMART" id="SM00257">
    <property type="entry name" value="LysM"/>
    <property type="match status" value="1"/>
</dbReference>
<comment type="similarity">
    <text evidence="2 7">Belongs to the peptidase M14 family.</text>
</comment>
<feature type="domain" description="LysM" evidence="8">
    <location>
        <begin position="73"/>
        <end position="117"/>
    </location>
</feature>
<proteinExistence type="inferred from homology"/>
<feature type="active site" description="Proton donor/acceptor" evidence="7">
    <location>
        <position position="393"/>
    </location>
</feature>
<accession>A0AB36TDK7</accession>
<dbReference type="InterPro" id="IPR036366">
    <property type="entry name" value="PGBDSf"/>
</dbReference>
<dbReference type="AlphaFoldDB" id="A0AB36TDK7"/>
<dbReference type="CDD" id="cd00118">
    <property type="entry name" value="LysM"/>
    <property type="match status" value="1"/>
</dbReference>
<dbReference type="InterPro" id="IPR018392">
    <property type="entry name" value="LysM"/>
</dbReference>
<dbReference type="Proteomes" id="UP000223596">
    <property type="component" value="Unassembled WGS sequence"/>
</dbReference>
<dbReference type="CDD" id="cd06229">
    <property type="entry name" value="M14_Endopeptidase_I"/>
    <property type="match status" value="1"/>
</dbReference>
<dbReference type="InterPro" id="IPR000834">
    <property type="entry name" value="Peptidase_M14"/>
</dbReference>
<sequence length="423" mass="47322">MQVLRLGSVGPDVKLAQSLLNKIGYPVGAVDGIYGTRTRQAVIAFQRNNGLVADGIVGPATWSVFEQFLRGYAIYYVRPGDTLYNIAGRFYTSVNSIVTANPGINPNVINIGQRLVVPYGIDVVFTDIDYTYEIMERDIQGLKARYPFLETGVAGTSVLGRNLYYLRLGTGPRQVFYNAAHHAIEWITTVLLMKFAENFLKAYSTGSRIRGYNVREIWNQSSIYIVPMVNPDGVDLVLNGLSPTNPYYADLLRWNTTGRPFSQVWSANIRGVDLNRNYPASWEEAKAQEEALGIFGPGPTRYGGPYTLSEPESSAMVSFTRTHDFRLALAYHSQGRVIYWNYLNLAPPESLTIANAFARVSGYIVSDVPYEAAYAGYKDWFIQEYRRPGFTIEVGLGQNPLPISQFNTIYNDNEEILLLASLI</sequence>
<keyword evidence="4" id="KW-0378">Hydrolase</keyword>
<dbReference type="Gene3D" id="3.40.630.10">
    <property type="entry name" value="Zn peptidases"/>
    <property type="match status" value="1"/>
</dbReference>
<dbReference type="PANTHER" id="PTHR11705:SF143">
    <property type="entry name" value="SLL0236 PROTEIN"/>
    <property type="match status" value="1"/>
</dbReference>
<dbReference type="GO" id="GO:0004181">
    <property type="term" value="F:metallocarboxypeptidase activity"/>
    <property type="evidence" value="ECO:0007669"/>
    <property type="project" value="InterPro"/>
</dbReference>
<dbReference type="GO" id="GO:0008270">
    <property type="term" value="F:zinc ion binding"/>
    <property type="evidence" value="ECO:0007669"/>
    <property type="project" value="InterPro"/>
</dbReference>
<gene>
    <name evidence="10" type="ORF">M972_1119</name>
</gene>
<dbReference type="PROSITE" id="PS51782">
    <property type="entry name" value="LYSM"/>
    <property type="match status" value="1"/>
</dbReference>
<dbReference type="SMART" id="SM00631">
    <property type="entry name" value="Zn_pept"/>
    <property type="match status" value="1"/>
</dbReference>
<evidence type="ECO:0000256" key="5">
    <source>
        <dbReference type="ARBA" id="ARBA00022833"/>
    </source>
</evidence>
<reference evidence="10 11" key="1">
    <citation type="submission" date="2017-09" db="EMBL/GenBank/DDBJ databases">
        <title>Evaluation of Pacific Biosciences Sequencing Technology to Finishing C. thermocellum Genome Sequences.</title>
        <authorList>
            <person name="Brown S."/>
        </authorList>
    </citation>
    <scope>NUCLEOTIDE SEQUENCE [LARGE SCALE GENOMIC DNA]</scope>
    <source>
        <strain evidence="10 11">AD2</strain>
    </source>
</reference>
<dbReference type="PANTHER" id="PTHR11705">
    <property type="entry name" value="PROTEASE FAMILY M14 CARBOXYPEPTIDASE A,B"/>
    <property type="match status" value="1"/>
</dbReference>
<dbReference type="Pfam" id="PF00246">
    <property type="entry name" value="Peptidase_M14"/>
    <property type="match status" value="1"/>
</dbReference>
<dbReference type="PRINTS" id="PR00765">
    <property type="entry name" value="CRBOXYPTASEA"/>
</dbReference>
<evidence type="ECO:0000256" key="1">
    <source>
        <dbReference type="ARBA" id="ARBA00001947"/>
    </source>
</evidence>
<evidence type="ECO:0000256" key="2">
    <source>
        <dbReference type="ARBA" id="ARBA00005988"/>
    </source>
</evidence>
<dbReference type="GO" id="GO:0005615">
    <property type="term" value="C:extracellular space"/>
    <property type="evidence" value="ECO:0007669"/>
    <property type="project" value="TreeGrafter"/>
</dbReference>
<evidence type="ECO:0000259" key="8">
    <source>
        <dbReference type="PROSITE" id="PS51782"/>
    </source>
</evidence>
<evidence type="ECO:0000313" key="10">
    <source>
        <dbReference type="EMBL" id="PFH01290.1"/>
    </source>
</evidence>
<dbReference type="InterPro" id="IPR036365">
    <property type="entry name" value="PGBD-like_sf"/>
</dbReference>
<protein>
    <submittedName>
        <fullName evidence="10">Gamma-D-glutamyl-(L)-meso-diaminopimelate peptidase I</fullName>
    </submittedName>
</protein>
<feature type="domain" description="Peptidase M14" evidence="9">
    <location>
        <begin position="128"/>
        <end position="423"/>
    </location>
</feature>
<name>A0AB36TDK7_ACETH</name>
<dbReference type="Pfam" id="PF01476">
    <property type="entry name" value="LysM"/>
    <property type="match status" value="1"/>
</dbReference>
<dbReference type="SUPFAM" id="SSF54106">
    <property type="entry name" value="LysM domain"/>
    <property type="match status" value="1"/>
</dbReference>
<dbReference type="SUPFAM" id="SSF47090">
    <property type="entry name" value="PGBD-like"/>
    <property type="match status" value="1"/>
</dbReference>
<keyword evidence="3" id="KW-0645">Protease</keyword>
<keyword evidence="5" id="KW-0862">Zinc</keyword>
<dbReference type="SUPFAM" id="SSF53187">
    <property type="entry name" value="Zn-dependent exopeptidases"/>
    <property type="match status" value="1"/>
</dbReference>
<dbReference type="GO" id="GO:0006508">
    <property type="term" value="P:proteolysis"/>
    <property type="evidence" value="ECO:0007669"/>
    <property type="project" value="UniProtKB-KW"/>
</dbReference>
<evidence type="ECO:0000256" key="7">
    <source>
        <dbReference type="PROSITE-ProRule" id="PRU01379"/>
    </source>
</evidence>
<evidence type="ECO:0000256" key="6">
    <source>
        <dbReference type="ARBA" id="ARBA00023049"/>
    </source>
</evidence>
<organism evidence="10 11">
    <name type="scientific">Acetivibrio thermocellus AD2</name>
    <dbReference type="NCBI Taxonomy" id="1138384"/>
    <lineage>
        <taxon>Bacteria</taxon>
        <taxon>Bacillati</taxon>
        <taxon>Bacillota</taxon>
        <taxon>Clostridia</taxon>
        <taxon>Eubacteriales</taxon>
        <taxon>Oscillospiraceae</taxon>
        <taxon>Acetivibrio</taxon>
    </lineage>
</organism>
<evidence type="ECO:0000313" key="11">
    <source>
        <dbReference type="Proteomes" id="UP000223596"/>
    </source>
</evidence>
<comment type="caution">
    <text evidence="10">The sequence shown here is derived from an EMBL/GenBank/DDBJ whole genome shotgun (WGS) entry which is preliminary data.</text>
</comment>
<dbReference type="Gene3D" id="1.10.101.10">
    <property type="entry name" value="PGBD-like superfamily/PGBD"/>
    <property type="match status" value="1"/>
</dbReference>
<evidence type="ECO:0000256" key="4">
    <source>
        <dbReference type="ARBA" id="ARBA00022801"/>
    </source>
</evidence>
<dbReference type="InterPro" id="IPR036779">
    <property type="entry name" value="LysM_dom_sf"/>
</dbReference>
<dbReference type="InterPro" id="IPR002477">
    <property type="entry name" value="Peptidoglycan-bd-like"/>
</dbReference>
<evidence type="ECO:0000256" key="3">
    <source>
        <dbReference type="ARBA" id="ARBA00022670"/>
    </source>
</evidence>
<keyword evidence="6" id="KW-0482">Metalloprotease</keyword>
<dbReference type="PROSITE" id="PS52035">
    <property type="entry name" value="PEPTIDASE_M14"/>
    <property type="match status" value="1"/>
</dbReference>